<reference evidence="3 4" key="1">
    <citation type="submission" date="2025-04" db="UniProtKB">
        <authorList>
            <consortium name="RefSeq"/>
        </authorList>
    </citation>
    <scope>IDENTIFICATION</scope>
    <source>
        <tissue evidence="3 4">Whole sample</tissue>
    </source>
</reference>
<protein>
    <submittedName>
        <fullName evidence="3 4">Uncharacterized protein LOC111116218</fullName>
    </submittedName>
</protein>
<evidence type="ECO:0000313" key="3">
    <source>
        <dbReference type="RefSeq" id="XP_022310909.1"/>
    </source>
</evidence>
<evidence type="ECO:0000313" key="4">
    <source>
        <dbReference type="RefSeq" id="XP_022310910.1"/>
    </source>
</evidence>
<sequence>MEVEEPLSNRISPRRRKMNNDPNHEAKLKVMRPNEGFSEMLQTSFVDFEYGPAELNLYDYIAEEARFLWTNAKAYFILKQESEPQKRILLLHTQEENIREMCREHFKFDLNSTTFSKEQLRSESQHDYACVFYLGKQFWNLMQTANAQQLKEVIRNVKRSHIFIITDSETQKEHAINVCRENKICPLKHIFSTESDKSPLYNKMYEILEVQITSLLGDLHSRASTRSVRHLTLELEELCGKLQSRKKKPKRSFTKQCIALIKDAYDVGCVGYRLCGNALYIFEDEKTSANNPKRLQIKKSIQEAFDGNVFYKPLHEVISPQCAIACGGSIGKITGETGTIGIFGKLRTNEASKPEEESIVAISSGHVIDADSDAFVPSRGNVGTCIWPFPSSNNMFDVSVIKINTSFINSLRRFILNENVTLTQISEQDLTNRRVFKFGATTGRTNGFVNTFEDCELYGEKVLVIKPQRSKNAVFSDEGDSGAVVLTRKDDKLHAVGVIYGDFDSRDFKSVHGKESSAVFLKNALNRFMEATKQEILLDKI</sequence>
<dbReference type="AlphaFoldDB" id="A0A8B8C710"/>
<keyword evidence="2" id="KW-1185">Reference proteome</keyword>
<accession>A0A8B8C710</accession>
<evidence type="ECO:0000256" key="1">
    <source>
        <dbReference type="SAM" id="MobiDB-lite"/>
    </source>
</evidence>
<dbReference type="KEGG" id="cvn:111116218"/>
<dbReference type="RefSeq" id="XP_022310910.1">
    <property type="nucleotide sequence ID" value="XM_022455202.1"/>
</dbReference>
<dbReference type="Proteomes" id="UP000694844">
    <property type="component" value="Chromosome 10"/>
</dbReference>
<feature type="region of interest" description="Disordered" evidence="1">
    <location>
        <begin position="1"/>
        <end position="21"/>
    </location>
</feature>
<organism evidence="2 3">
    <name type="scientific">Crassostrea virginica</name>
    <name type="common">Eastern oyster</name>
    <dbReference type="NCBI Taxonomy" id="6565"/>
    <lineage>
        <taxon>Eukaryota</taxon>
        <taxon>Metazoa</taxon>
        <taxon>Spiralia</taxon>
        <taxon>Lophotrochozoa</taxon>
        <taxon>Mollusca</taxon>
        <taxon>Bivalvia</taxon>
        <taxon>Autobranchia</taxon>
        <taxon>Pteriomorphia</taxon>
        <taxon>Ostreida</taxon>
        <taxon>Ostreoidea</taxon>
        <taxon>Ostreidae</taxon>
        <taxon>Crassostrea</taxon>
    </lineage>
</organism>
<dbReference type="OrthoDB" id="6155667at2759"/>
<name>A0A8B8C710_CRAVI</name>
<dbReference type="GeneID" id="111116218"/>
<evidence type="ECO:0000313" key="2">
    <source>
        <dbReference type="Proteomes" id="UP000694844"/>
    </source>
</evidence>
<dbReference type="InterPro" id="IPR009003">
    <property type="entry name" value="Peptidase_S1_PA"/>
</dbReference>
<dbReference type="SUPFAM" id="SSF50494">
    <property type="entry name" value="Trypsin-like serine proteases"/>
    <property type="match status" value="1"/>
</dbReference>
<dbReference type="RefSeq" id="XP_022310909.1">
    <property type="nucleotide sequence ID" value="XM_022455201.1"/>
</dbReference>
<proteinExistence type="predicted"/>
<gene>
    <name evidence="3 4" type="primary">LOC111116218</name>
</gene>